<dbReference type="InParanoid" id="Q23R10"/>
<dbReference type="eggNOG" id="KOG0500">
    <property type="taxonomic scope" value="Eukaryota"/>
</dbReference>
<dbReference type="SUPFAM" id="SSF51206">
    <property type="entry name" value="cAMP-binding domain-like"/>
    <property type="match status" value="1"/>
</dbReference>
<keyword evidence="2" id="KW-0812">Transmembrane</keyword>
<dbReference type="HOGENOM" id="CLU_246340_0_0_1"/>
<dbReference type="InterPro" id="IPR000595">
    <property type="entry name" value="cNMP-bd_dom"/>
</dbReference>
<sequence>MNNSLSKQILNASGGIFGGVEQNQENETNNNNKRGSIFSLYHVHTNSLLQQKTLTMYQTKTEYSDVNRQKSEVTLGADKRRKLLTQEDQDLKTLNQKKSFKSQDSNQAYDSSTLREHEIDQEDHEKIVIESNEFDDRGEIKSGAILDKQNYMKGSQTSCQLIQLNEESMNHLNDNSQSEISMQGQRRSHNQLVQGLDKNNIVFSRKQQSKNNQSNSQNMNSSISRNNSNMPSPLSKTMDFHPAESNPLFNQLQDIAAQDKNQTLLNSSVKQKQNQENSNLVGEITNQNTDIKNIQNSFQATKSIIKQDTNPNFQHRITQQKSEFFKNVGAGVKTISNFLFVNKVKKKFLSFLSMQKFKNFNSFHFEIVNDVSALEQNTNHSQMSKEDIKLQRLSKEQFDEYKINTFVFQPDSIILSIWNIFVAFILLFLIIVTPVVRSFEAGYDETGLHLIQKYFSSIIFIFDILISFNKAYYDEGMIITNRKKIIKNYCKFKFYFDVFNIICCFLFEEVSIILIYFVSTFRLAQCAKIWDEIDEYLEISQRYQTLAQIFELMILIFLIANLCACGFFYVSKYDHSNGVNVTWISFQKIENADFYTQYIYSIYFEFITMTTIGYGDIYPCSKNEKLYVIFMTLVSVAVFGYSLNAIGEIIREVSQKLSSFKQTKYDISKYLKSRNITKKVQLKIYKYLEYLNRQEIEGHFFMKGEKILNRVSQNLREEVYREYYGKIISQISFFTKNFSKGFLNELSLNMKELNLAPGDYLFKQGSQDCTLFFLSKGVVELSIALQNYKSDKSNEKILHRYKGGDLIGHQEFMTDQERMFSVRSLGISHFVYIRKIDFLAILLKYPLDYEYFAQMKDDLIFKNQDRFQICESCKQAGHNILKCKLLFANYNKLQLVKKQNYSEDHKERIKVLEGPKENYLEYSYFFDRNIFQDIQNKDKCEIVRKNQKKKRWDRVTVKELLKKFRKKFISDAVKLNKRLKNFNDNSGNQDYLCEEINSDNDSQSKLSDLADYSNHAIINTQANLINASLGMNTHIKTSTYQAADSMTFKSYQKTANNSDYSVNESDRIFYKKYPKIKYEDGQYLILSSSQHSSSEVEEEGDDDDEFEDPLAFGDYNDRYRTDDEYIMQDARKQTINEQQLRNQIIKRNTQIRPGTGVLPNIPSPNSRIASVTNMDTSIQINGLVLESPNPTFLNNRILTNQSTNTNSSSMNSVPLSSLSAVYQQQYVQQTSTNQSSSPLNGPIGSNSNINLPTSSSQLPPPTNNNPTQPPTLNINQQILKLNYFDSQDFLEESSQQQTQQQLPPPNNQEFKKLTLILPAVDEVSEINEASSFDMTNSYSNQLSSSPLVRKGQRESSKRHQSRKLSQNTLPRQDSLNTSQEYTLRRKSSRNDSATAKIMRDSLNSKMRKVTYSDTAFRDQLISNFSGSNLQNTLSKSHSRSSRHIPTYQFERSRSRQSQGTFLNNQALFIYTFDTMKEYKYYYPHNNASSIIKQKIKNLKRKKIQRGKKLNFQNTNVGILKSAALNNSIHMNNNNNISNKLRPTSFSVQNQQI</sequence>
<evidence type="ECO:0000256" key="1">
    <source>
        <dbReference type="SAM" id="MobiDB-lite"/>
    </source>
</evidence>
<evidence type="ECO:0000256" key="2">
    <source>
        <dbReference type="SAM" id="Phobius"/>
    </source>
</evidence>
<dbReference type="InterPro" id="IPR018490">
    <property type="entry name" value="cNMP-bd_dom_sf"/>
</dbReference>
<feature type="region of interest" description="Disordered" evidence="1">
    <location>
        <begin position="1226"/>
        <end position="1272"/>
    </location>
</feature>
<dbReference type="PROSITE" id="PS50042">
    <property type="entry name" value="CNMP_BINDING_3"/>
    <property type="match status" value="1"/>
</dbReference>
<dbReference type="InterPro" id="IPR014710">
    <property type="entry name" value="RmlC-like_jellyroll"/>
</dbReference>
<dbReference type="Pfam" id="PF07885">
    <property type="entry name" value="Ion_trans_2"/>
    <property type="match status" value="1"/>
</dbReference>
<dbReference type="Pfam" id="PF00027">
    <property type="entry name" value="cNMP_binding"/>
    <property type="match status" value="1"/>
</dbReference>
<feature type="transmembrane region" description="Helical" evidence="2">
    <location>
        <begin position="454"/>
        <end position="473"/>
    </location>
</feature>
<feature type="compositionally biased region" description="Polar residues" evidence="1">
    <location>
        <begin position="1363"/>
        <end position="1381"/>
    </location>
</feature>
<organism evidence="4 5">
    <name type="scientific">Tetrahymena thermophila (strain SB210)</name>
    <dbReference type="NCBI Taxonomy" id="312017"/>
    <lineage>
        <taxon>Eukaryota</taxon>
        <taxon>Sar</taxon>
        <taxon>Alveolata</taxon>
        <taxon>Ciliophora</taxon>
        <taxon>Intramacronucleata</taxon>
        <taxon>Oligohymenophorea</taxon>
        <taxon>Hymenostomatida</taxon>
        <taxon>Tetrahymenina</taxon>
        <taxon>Tetrahymenidae</taxon>
        <taxon>Tetrahymena</taxon>
    </lineage>
</organism>
<feature type="compositionally biased region" description="Polar residues" evidence="1">
    <location>
        <begin position="92"/>
        <end position="112"/>
    </location>
</feature>
<feature type="domain" description="Cyclic nucleotide-binding" evidence="3">
    <location>
        <begin position="734"/>
        <end position="842"/>
    </location>
</feature>
<proteinExistence type="predicted"/>
<dbReference type="CDD" id="cd00038">
    <property type="entry name" value="CAP_ED"/>
    <property type="match status" value="1"/>
</dbReference>
<dbReference type="InterPro" id="IPR050818">
    <property type="entry name" value="KCNH_animal-type"/>
</dbReference>
<keyword evidence="5" id="KW-1185">Reference proteome</keyword>
<gene>
    <name evidence="4" type="ORF">TTHERM_00997510</name>
</gene>
<feature type="transmembrane region" description="Helical" evidence="2">
    <location>
        <begin position="549"/>
        <end position="570"/>
    </location>
</feature>
<evidence type="ECO:0000313" key="4">
    <source>
        <dbReference type="EMBL" id="EAR98946.1"/>
    </source>
</evidence>
<name>Q23R10_TETTS</name>
<dbReference type="Gene3D" id="2.60.120.10">
    <property type="entry name" value="Jelly Rolls"/>
    <property type="match status" value="1"/>
</dbReference>
<feature type="region of interest" description="Disordered" evidence="1">
    <location>
        <begin position="1335"/>
        <end position="1399"/>
    </location>
</feature>
<feature type="compositionally biased region" description="Acidic residues" evidence="1">
    <location>
        <begin position="1095"/>
        <end position="1108"/>
    </location>
</feature>
<dbReference type="GO" id="GO:0005886">
    <property type="term" value="C:plasma membrane"/>
    <property type="evidence" value="ECO:0007669"/>
    <property type="project" value="TreeGrafter"/>
</dbReference>
<dbReference type="PANTHER" id="PTHR10217:SF435">
    <property type="entry name" value="POTASSIUM VOLTAGE-GATED CHANNEL PROTEIN EAG"/>
    <property type="match status" value="1"/>
</dbReference>
<dbReference type="GO" id="GO:0042391">
    <property type="term" value="P:regulation of membrane potential"/>
    <property type="evidence" value="ECO:0007669"/>
    <property type="project" value="TreeGrafter"/>
</dbReference>
<dbReference type="GeneID" id="7829808"/>
<feature type="transmembrane region" description="Helical" evidence="2">
    <location>
        <begin position="494"/>
        <end position="518"/>
    </location>
</feature>
<feature type="compositionally biased region" description="Low complexity" evidence="1">
    <location>
        <begin position="206"/>
        <end position="230"/>
    </location>
</feature>
<feature type="compositionally biased region" description="Low complexity" evidence="1">
    <location>
        <begin position="1226"/>
        <end position="1237"/>
    </location>
</feature>
<evidence type="ECO:0000313" key="5">
    <source>
        <dbReference type="Proteomes" id="UP000009168"/>
    </source>
</evidence>
<dbReference type="RefSeq" id="XP_001019191.1">
    <property type="nucleotide sequence ID" value="XM_001019191.1"/>
</dbReference>
<keyword evidence="2" id="KW-1133">Transmembrane helix</keyword>
<feature type="region of interest" description="Disordered" evidence="1">
    <location>
        <begin position="1088"/>
        <end position="1114"/>
    </location>
</feature>
<evidence type="ECO:0000259" key="3">
    <source>
        <dbReference type="PROSITE" id="PS50042"/>
    </source>
</evidence>
<keyword evidence="2" id="KW-0472">Membrane</keyword>
<protein>
    <submittedName>
        <fullName evidence="4">Cation channel family protein</fullName>
    </submittedName>
</protein>
<dbReference type="PANTHER" id="PTHR10217">
    <property type="entry name" value="VOLTAGE AND LIGAND GATED POTASSIUM CHANNEL"/>
    <property type="match status" value="1"/>
</dbReference>
<dbReference type="InterPro" id="IPR013099">
    <property type="entry name" value="K_chnl_dom"/>
</dbReference>
<feature type="transmembrane region" description="Helical" evidence="2">
    <location>
        <begin position="412"/>
        <end position="434"/>
    </location>
</feature>
<feature type="compositionally biased region" description="Pro residues" evidence="1">
    <location>
        <begin position="1258"/>
        <end position="1269"/>
    </location>
</feature>
<dbReference type="KEGG" id="tet:TTHERM_00997510"/>
<accession>Q23R10</accession>
<feature type="region of interest" description="Disordered" evidence="1">
    <location>
        <begin position="86"/>
        <end position="113"/>
    </location>
</feature>
<dbReference type="OrthoDB" id="297496at2759"/>
<dbReference type="SMART" id="SM00100">
    <property type="entry name" value="cNMP"/>
    <property type="match status" value="1"/>
</dbReference>
<dbReference type="Gene3D" id="1.10.287.70">
    <property type="match status" value="1"/>
</dbReference>
<feature type="transmembrane region" description="Helical" evidence="2">
    <location>
        <begin position="626"/>
        <end position="646"/>
    </location>
</feature>
<feature type="region of interest" description="Disordered" evidence="1">
    <location>
        <begin position="206"/>
        <end position="245"/>
    </location>
</feature>
<dbReference type="SUPFAM" id="SSF81324">
    <property type="entry name" value="Voltage-gated potassium channels"/>
    <property type="match status" value="1"/>
</dbReference>
<reference evidence="5" key="1">
    <citation type="journal article" date="2006" name="PLoS Biol.">
        <title>Macronuclear genome sequence of the ciliate Tetrahymena thermophila, a model eukaryote.</title>
        <authorList>
            <person name="Eisen J.A."/>
            <person name="Coyne R.S."/>
            <person name="Wu M."/>
            <person name="Wu D."/>
            <person name="Thiagarajan M."/>
            <person name="Wortman J.R."/>
            <person name="Badger J.H."/>
            <person name="Ren Q."/>
            <person name="Amedeo P."/>
            <person name="Jones K.M."/>
            <person name="Tallon L.J."/>
            <person name="Delcher A.L."/>
            <person name="Salzberg S.L."/>
            <person name="Silva J.C."/>
            <person name="Haas B.J."/>
            <person name="Majoros W.H."/>
            <person name="Farzad M."/>
            <person name="Carlton J.M."/>
            <person name="Smith R.K. Jr."/>
            <person name="Garg J."/>
            <person name="Pearlman R.E."/>
            <person name="Karrer K.M."/>
            <person name="Sun L."/>
            <person name="Manning G."/>
            <person name="Elde N.C."/>
            <person name="Turkewitz A.P."/>
            <person name="Asai D.J."/>
            <person name="Wilkes D.E."/>
            <person name="Wang Y."/>
            <person name="Cai H."/>
            <person name="Collins K."/>
            <person name="Stewart B.A."/>
            <person name="Lee S.R."/>
            <person name="Wilamowska K."/>
            <person name="Weinberg Z."/>
            <person name="Ruzzo W.L."/>
            <person name="Wloga D."/>
            <person name="Gaertig J."/>
            <person name="Frankel J."/>
            <person name="Tsao C.-C."/>
            <person name="Gorovsky M.A."/>
            <person name="Keeling P.J."/>
            <person name="Waller R.F."/>
            <person name="Patron N.J."/>
            <person name="Cherry J.M."/>
            <person name="Stover N.A."/>
            <person name="Krieger C.J."/>
            <person name="del Toro C."/>
            <person name="Ryder H.F."/>
            <person name="Williamson S.C."/>
            <person name="Barbeau R.A."/>
            <person name="Hamilton E.P."/>
            <person name="Orias E."/>
        </authorList>
    </citation>
    <scope>NUCLEOTIDE SEQUENCE [LARGE SCALE GENOMIC DNA]</scope>
    <source>
        <strain evidence="5">SB210</strain>
    </source>
</reference>
<dbReference type="Proteomes" id="UP000009168">
    <property type="component" value="Unassembled WGS sequence"/>
</dbReference>
<dbReference type="EMBL" id="GG662646">
    <property type="protein sequence ID" value="EAR98946.1"/>
    <property type="molecule type" value="Genomic_DNA"/>
</dbReference>
<feature type="compositionally biased region" description="Polar residues" evidence="1">
    <location>
        <begin position="1335"/>
        <end position="1346"/>
    </location>
</feature>
<dbReference type="Gene3D" id="1.10.287.630">
    <property type="entry name" value="Helix hairpin bin"/>
    <property type="match status" value="1"/>
</dbReference>
<dbReference type="GO" id="GO:0005249">
    <property type="term" value="F:voltage-gated potassium channel activity"/>
    <property type="evidence" value="ECO:0007669"/>
    <property type="project" value="TreeGrafter"/>
</dbReference>